<accession>A0ABD0KYB1</accession>
<reference evidence="8 9" key="1">
    <citation type="journal article" date="2023" name="Sci. Data">
        <title>Genome assembly of the Korean intertidal mud-creeper Batillaria attramentaria.</title>
        <authorList>
            <person name="Patra A.K."/>
            <person name="Ho P.T."/>
            <person name="Jun S."/>
            <person name="Lee S.J."/>
            <person name="Kim Y."/>
            <person name="Won Y.J."/>
        </authorList>
    </citation>
    <scope>NUCLEOTIDE SEQUENCE [LARGE SCALE GENOMIC DNA]</scope>
    <source>
        <strain evidence="8">Wonlab-2016</strain>
    </source>
</reference>
<evidence type="ECO:0000256" key="3">
    <source>
        <dbReference type="ARBA" id="ARBA00022692"/>
    </source>
</evidence>
<dbReference type="InterPro" id="IPR009787">
    <property type="entry name" value="Jagunal"/>
</dbReference>
<evidence type="ECO:0000256" key="6">
    <source>
        <dbReference type="ARBA" id="ARBA00023136"/>
    </source>
</evidence>
<keyword evidence="3 7" id="KW-0812">Transmembrane</keyword>
<keyword evidence="6 7" id="KW-0472">Membrane</keyword>
<feature type="transmembrane region" description="Helical" evidence="7">
    <location>
        <begin position="98"/>
        <end position="115"/>
    </location>
</feature>
<keyword evidence="9" id="KW-1185">Reference proteome</keyword>
<dbReference type="EMBL" id="JACVVK020000107">
    <property type="protein sequence ID" value="KAK7492076.1"/>
    <property type="molecule type" value="Genomic_DNA"/>
</dbReference>
<feature type="transmembrane region" description="Helical" evidence="7">
    <location>
        <begin position="58"/>
        <end position="86"/>
    </location>
</feature>
<comment type="caution">
    <text evidence="8">The sequence shown here is derived from an EMBL/GenBank/DDBJ whole genome shotgun (WGS) entry which is preliminary data.</text>
</comment>
<dbReference type="AlphaFoldDB" id="A0ABD0KYB1"/>
<dbReference type="Pfam" id="PF07086">
    <property type="entry name" value="Jagunal"/>
    <property type="match status" value="1"/>
</dbReference>
<evidence type="ECO:0000256" key="2">
    <source>
        <dbReference type="ARBA" id="ARBA00008462"/>
    </source>
</evidence>
<feature type="transmembrane region" description="Helical" evidence="7">
    <location>
        <begin position="127"/>
        <end position="144"/>
    </location>
</feature>
<name>A0ABD0KYB1_9CAEN</name>
<keyword evidence="4" id="KW-0256">Endoplasmic reticulum</keyword>
<comment type="similarity">
    <text evidence="2">Belongs to the jagunal family.</text>
</comment>
<evidence type="ECO:0000256" key="1">
    <source>
        <dbReference type="ARBA" id="ARBA00004477"/>
    </source>
</evidence>
<evidence type="ECO:0008006" key="10">
    <source>
        <dbReference type="Google" id="ProtNLM"/>
    </source>
</evidence>
<dbReference type="PANTHER" id="PTHR20955:SF1">
    <property type="entry name" value="PROTEIN JAGUNAL HOMOLOG 1"/>
    <property type="match status" value="1"/>
</dbReference>
<keyword evidence="5 7" id="KW-1133">Transmembrane helix</keyword>
<evidence type="ECO:0000313" key="9">
    <source>
        <dbReference type="Proteomes" id="UP001519460"/>
    </source>
</evidence>
<evidence type="ECO:0000313" key="8">
    <source>
        <dbReference type="EMBL" id="KAK7492076.1"/>
    </source>
</evidence>
<dbReference type="PANTHER" id="PTHR20955">
    <property type="entry name" value="PROTEIN JAGUNAL HOMOLOG 1"/>
    <property type="match status" value="1"/>
</dbReference>
<protein>
    <recommendedName>
        <fullName evidence="10">Protein jagunal</fullName>
    </recommendedName>
</protein>
<feature type="transmembrane region" description="Helical" evidence="7">
    <location>
        <begin position="164"/>
        <end position="197"/>
    </location>
</feature>
<gene>
    <name evidence="8" type="ORF">BaRGS_00016740</name>
</gene>
<dbReference type="GO" id="GO:0005789">
    <property type="term" value="C:endoplasmic reticulum membrane"/>
    <property type="evidence" value="ECO:0007669"/>
    <property type="project" value="UniProtKB-SubCell"/>
</dbReference>
<evidence type="ECO:0000256" key="5">
    <source>
        <dbReference type="ARBA" id="ARBA00022989"/>
    </source>
</evidence>
<evidence type="ECO:0000256" key="4">
    <source>
        <dbReference type="ARBA" id="ARBA00022824"/>
    </source>
</evidence>
<sequence length="207" mass="23574">MAADLQGRTAVTTGTEKALRGSTKSGIWLQEHTRLPVTFGLPQYTSSSINKTRLRFDIFLHVLLGLLMLVRLAPGMTSLLGMNAIALRRWDLPHPRPWEYAWVFSLIAAVVGWRSTPQNNALLLKQYMLGTVIFGLIPVVFGFIELSDDMYDYITERKYTYVMFGMPAVVLWALFLAICTQLHGFGLYFSVVLLKAWRPRFDKLKAR</sequence>
<comment type="subcellular location">
    <subcellularLocation>
        <location evidence="1">Endoplasmic reticulum membrane</location>
        <topology evidence="1">Multi-pass membrane protein</topology>
    </subcellularLocation>
</comment>
<proteinExistence type="inferred from homology"/>
<dbReference type="Proteomes" id="UP001519460">
    <property type="component" value="Unassembled WGS sequence"/>
</dbReference>
<evidence type="ECO:0000256" key="7">
    <source>
        <dbReference type="SAM" id="Phobius"/>
    </source>
</evidence>
<organism evidence="8 9">
    <name type="scientific">Batillaria attramentaria</name>
    <dbReference type="NCBI Taxonomy" id="370345"/>
    <lineage>
        <taxon>Eukaryota</taxon>
        <taxon>Metazoa</taxon>
        <taxon>Spiralia</taxon>
        <taxon>Lophotrochozoa</taxon>
        <taxon>Mollusca</taxon>
        <taxon>Gastropoda</taxon>
        <taxon>Caenogastropoda</taxon>
        <taxon>Sorbeoconcha</taxon>
        <taxon>Cerithioidea</taxon>
        <taxon>Batillariidae</taxon>
        <taxon>Batillaria</taxon>
    </lineage>
</organism>